<dbReference type="AlphaFoldDB" id="A0A0G0AQV5"/>
<dbReference type="EMBL" id="LBPN01000007">
    <property type="protein sequence ID" value="KKP59378.1"/>
    <property type="molecule type" value="Genomic_DNA"/>
</dbReference>
<proteinExistence type="predicted"/>
<dbReference type="Proteomes" id="UP000034176">
    <property type="component" value="Unassembled WGS sequence"/>
</dbReference>
<organism evidence="1 2">
    <name type="scientific">Candidatus Gottesmanbacteria bacterium GW2011_GWA1_34_13</name>
    <dbReference type="NCBI Taxonomy" id="1618434"/>
    <lineage>
        <taxon>Bacteria</taxon>
        <taxon>Candidatus Gottesmaniibacteriota</taxon>
    </lineage>
</organism>
<name>A0A0G0AQV5_9BACT</name>
<evidence type="ECO:0000313" key="2">
    <source>
        <dbReference type="Proteomes" id="UP000034176"/>
    </source>
</evidence>
<evidence type="ECO:0000313" key="1">
    <source>
        <dbReference type="EMBL" id="KKP59378.1"/>
    </source>
</evidence>
<protein>
    <submittedName>
        <fullName evidence="1">Uncharacterized protein</fullName>
    </submittedName>
</protein>
<accession>A0A0G0AQV5</accession>
<comment type="caution">
    <text evidence="1">The sequence shown here is derived from an EMBL/GenBank/DDBJ whole genome shotgun (WGS) entry which is preliminary data.</text>
</comment>
<sequence>MAFIWDYFKKDLGLSEEGQIKLLERMVNYGPEKNEKIPLDQVKKYWHKLQLFPRSKKLMELLIWKKLS</sequence>
<dbReference type="STRING" id="1618434.UR52_C0007G0003"/>
<gene>
    <name evidence="1" type="ORF">UR52_C0007G0003</name>
</gene>
<reference evidence="1 2" key="1">
    <citation type="journal article" date="2015" name="Nature">
        <title>rRNA introns, odd ribosomes, and small enigmatic genomes across a large radiation of phyla.</title>
        <authorList>
            <person name="Brown C.T."/>
            <person name="Hug L.A."/>
            <person name="Thomas B.C."/>
            <person name="Sharon I."/>
            <person name="Castelle C.J."/>
            <person name="Singh A."/>
            <person name="Wilkins M.J."/>
            <person name="Williams K.H."/>
            <person name="Banfield J.F."/>
        </authorList>
    </citation>
    <scope>NUCLEOTIDE SEQUENCE [LARGE SCALE GENOMIC DNA]</scope>
</reference>